<dbReference type="Proteomes" id="UP000598174">
    <property type="component" value="Unassembled WGS sequence"/>
</dbReference>
<evidence type="ECO:0000313" key="1">
    <source>
        <dbReference type="EMBL" id="GIE11831.1"/>
    </source>
</evidence>
<sequence>MQLMTGGVEPTPQFVREGRHAEQLGDRLLLGGIKNRHGTTSLTGGVLVAATDVTGQDGTVPVSEALRRLAEDPGFWAGESAADPADLDGRELRTSFPVTGGYALVLDIDLATRERTLGLRTPAFSEPVQLGRAPAQGPYPAALRWWELDLCARVIALEDPMLPHPGLVVALLSPFAPLTPDDDESEIAVIRTAAYRSLRRDVPPAEPSGPEQAPLPLFADDDWWPTAPAASPQVLDEAAIAELIRPADRFPEVRAGSRFPREELDDVVRKSAALLHSVPRSSWYAETRPLARRILDSGDLAPIPALLGALTEAGCDHPTVLDALSEPLVPVEAYWMVETLAGAEPGTLLRRRV</sequence>
<gene>
    <name evidence="1" type="ORF">Afe05nite_36710</name>
</gene>
<comment type="caution">
    <text evidence="1">The sequence shown here is derived from an EMBL/GenBank/DDBJ whole genome shotgun (WGS) entry which is preliminary data.</text>
</comment>
<organism evidence="1 2">
    <name type="scientific">Paractinoplanes ferrugineus</name>
    <dbReference type="NCBI Taxonomy" id="113564"/>
    <lineage>
        <taxon>Bacteria</taxon>
        <taxon>Bacillati</taxon>
        <taxon>Actinomycetota</taxon>
        <taxon>Actinomycetes</taxon>
        <taxon>Micromonosporales</taxon>
        <taxon>Micromonosporaceae</taxon>
        <taxon>Paractinoplanes</taxon>
    </lineage>
</organism>
<dbReference type="AlphaFoldDB" id="A0A919IZ88"/>
<reference evidence="1" key="1">
    <citation type="submission" date="2021-01" db="EMBL/GenBank/DDBJ databases">
        <title>Whole genome shotgun sequence of Actinoplanes ferrugineus NBRC 15555.</title>
        <authorList>
            <person name="Komaki H."/>
            <person name="Tamura T."/>
        </authorList>
    </citation>
    <scope>NUCLEOTIDE SEQUENCE</scope>
    <source>
        <strain evidence="1">NBRC 15555</strain>
    </source>
</reference>
<protein>
    <submittedName>
        <fullName evidence="1">Uncharacterized protein</fullName>
    </submittedName>
</protein>
<dbReference type="EMBL" id="BOMM01000033">
    <property type="protein sequence ID" value="GIE11831.1"/>
    <property type="molecule type" value="Genomic_DNA"/>
</dbReference>
<proteinExistence type="predicted"/>
<keyword evidence="2" id="KW-1185">Reference proteome</keyword>
<evidence type="ECO:0000313" key="2">
    <source>
        <dbReference type="Proteomes" id="UP000598174"/>
    </source>
</evidence>
<accession>A0A919IZ88</accession>
<name>A0A919IZ88_9ACTN</name>